<dbReference type="Pfam" id="PF06718">
    <property type="entry name" value="DUF1203"/>
    <property type="match status" value="1"/>
</dbReference>
<dbReference type="OrthoDB" id="118609at2"/>
<comment type="caution">
    <text evidence="1">The sequence shown here is derived from an EMBL/GenBank/DDBJ whole genome shotgun (WGS) entry which is preliminary data.</text>
</comment>
<evidence type="ECO:0000313" key="2">
    <source>
        <dbReference type="Proteomes" id="UP000319103"/>
    </source>
</evidence>
<dbReference type="RefSeq" id="WP_141634280.1">
    <property type="nucleotide sequence ID" value="NZ_VIGB01000003.1"/>
</dbReference>
<name>A0A540W3W3_9ACTN</name>
<dbReference type="Proteomes" id="UP000319103">
    <property type="component" value="Unassembled WGS sequence"/>
</dbReference>
<reference evidence="1 2" key="1">
    <citation type="submission" date="2019-06" db="EMBL/GenBank/DDBJ databases">
        <title>Description of Kitasatospora acidophila sp. nov. isolated from pine grove soil, and reclassification of Streptomyces novaecaesareae to Kitasatospora novaeceasareae comb. nov.</title>
        <authorList>
            <person name="Kim M.J."/>
        </authorList>
    </citation>
    <scope>NUCLEOTIDE SEQUENCE [LARGE SCALE GENOMIC DNA]</scope>
    <source>
        <strain evidence="1 2">MMS16-CNU292</strain>
    </source>
</reference>
<proteinExistence type="predicted"/>
<sequence>MTTVTTTITAYTVLPIAPVVLAELRRLDDAGNVPVRVHDTEGGSPLRCCLRRAEPGAHLLLLSYAPLRRWADETGAHPGPYDEVGPVFVHACPADCPGPTSSGYPAAMHRGDRVLRAYDRNGHILRGVHVEPGPELADEVLAAMFSDPEVAVVHVRALGHGCFQHEVRRA</sequence>
<dbReference type="AlphaFoldDB" id="A0A540W3W3"/>
<dbReference type="PIRSF" id="PIRSF034110">
    <property type="entry name" value="DUF1203"/>
    <property type="match status" value="1"/>
</dbReference>
<accession>A0A540W3W3</accession>
<organism evidence="1 2">
    <name type="scientific">Kitasatospora acidiphila</name>
    <dbReference type="NCBI Taxonomy" id="2567942"/>
    <lineage>
        <taxon>Bacteria</taxon>
        <taxon>Bacillati</taxon>
        <taxon>Actinomycetota</taxon>
        <taxon>Actinomycetes</taxon>
        <taxon>Kitasatosporales</taxon>
        <taxon>Streptomycetaceae</taxon>
        <taxon>Kitasatospora</taxon>
    </lineage>
</organism>
<dbReference type="EMBL" id="VIGB01000003">
    <property type="protein sequence ID" value="TQF03663.1"/>
    <property type="molecule type" value="Genomic_DNA"/>
</dbReference>
<protein>
    <submittedName>
        <fullName evidence="1">DUF1203 domain-containing protein</fullName>
    </submittedName>
</protein>
<dbReference type="InterPro" id="IPR009593">
    <property type="entry name" value="DUF1203"/>
</dbReference>
<evidence type="ECO:0000313" key="1">
    <source>
        <dbReference type="EMBL" id="TQF03663.1"/>
    </source>
</evidence>
<gene>
    <name evidence="1" type="ORF">E6W39_17280</name>
</gene>
<keyword evidence="2" id="KW-1185">Reference proteome</keyword>